<organism evidence="2 3">
    <name type="scientific">Rubellimicrobium aerolatum</name>
    <dbReference type="NCBI Taxonomy" id="490979"/>
    <lineage>
        <taxon>Bacteria</taxon>
        <taxon>Pseudomonadati</taxon>
        <taxon>Pseudomonadota</taxon>
        <taxon>Alphaproteobacteria</taxon>
        <taxon>Rhodobacterales</taxon>
        <taxon>Roseobacteraceae</taxon>
        <taxon>Rubellimicrobium</taxon>
    </lineage>
</organism>
<dbReference type="Proteomes" id="UP001596056">
    <property type="component" value="Unassembled WGS sequence"/>
</dbReference>
<evidence type="ECO:0000313" key="2">
    <source>
        <dbReference type="EMBL" id="MFC5567195.1"/>
    </source>
</evidence>
<evidence type="ECO:0000259" key="1">
    <source>
        <dbReference type="Pfam" id="PF03432"/>
    </source>
</evidence>
<dbReference type="RefSeq" id="WP_209842144.1">
    <property type="nucleotide sequence ID" value="NZ_JAGGJP010000014.1"/>
</dbReference>
<comment type="caution">
    <text evidence="2">The sequence shown here is derived from an EMBL/GenBank/DDBJ whole genome shotgun (WGS) entry which is preliminary data.</text>
</comment>
<accession>A0ABW0SE53</accession>
<keyword evidence="3" id="KW-1185">Reference proteome</keyword>
<sequence>MRRPELSPAADLFDTGWSRVRGRRGGSGAGGAFGPEAGSRVLNRRAQMVRAARGHSPAVFKVIRRGGCHTRAQLRNQLTYLTTKSAHVFDARGQYDGRRVLSAADIDAVARRFSGQWDTTRPLKLGHTSHLLMSFPIGTRPEHVRDVVESLCDRFFQGQGARFDYIAAVHTDRAHPHAHIVVNRQSPDGERFFLKRDHRFNYQAFRQAMVEQGDRFGLRLEATERFDRGRITFGSRSVEVQRARVERRAPVERERAGRGLDRALQQVALASSTYQDLAAEASRAGFEEVSDALLQASAILARGGHILPQGGIYATYDQASFDDLLRDLSRSLRAVEERIHAAEPAERPRYQHELNTVLVSISHLNPLGRASASLLEPPSAEGLYSHRALEPSARHRLDDPAIGAAVDAALRSTPLARAEILARLRLGAPNAALERQWLASDARRLAAQDGLDLSGSDGWSRTLDRLDHVHGALARTLTAAGVRRHGAGSTLTDPAPAASLAILSAIAERLRDARASAPAFDSPGEAEAFRHAVARHLTPAQLARLDAGDEEVLAPLADSALDRLCLAKAYLQAHPAAPQPNALAHVLDRLVDAQIDAQRLRQGLGHGLTRR</sequence>
<dbReference type="EMBL" id="JBHSNA010000011">
    <property type="protein sequence ID" value="MFC5567195.1"/>
    <property type="molecule type" value="Genomic_DNA"/>
</dbReference>
<gene>
    <name evidence="2" type="ORF">ACFPOC_12345</name>
</gene>
<protein>
    <submittedName>
        <fullName evidence="2">Relaxase/mobilization nuclease domain-containing protein</fullName>
    </submittedName>
</protein>
<dbReference type="InterPro" id="IPR005094">
    <property type="entry name" value="Endonuclease_MobA/VirD2"/>
</dbReference>
<name>A0ABW0SE53_9RHOB</name>
<feature type="domain" description="MobA/VirD2-like nuclease" evidence="1">
    <location>
        <begin position="104"/>
        <end position="212"/>
    </location>
</feature>
<evidence type="ECO:0000313" key="3">
    <source>
        <dbReference type="Proteomes" id="UP001596056"/>
    </source>
</evidence>
<proteinExistence type="predicted"/>
<reference evidence="3" key="1">
    <citation type="journal article" date="2019" name="Int. J. Syst. Evol. Microbiol.">
        <title>The Global Catalogue of Microorganisms (GCM) 10K type strain sequencing project: providing services to taxonomists for standard genome sequencing and annotation.</title>
        <authorList>
            <consortium name="The Broad Institute Genomics Platform"/>
            <consortium name="The Broad Institute Genome Sequencing Center for Infectious Disease"/>
            <person name="Wu L."/>
            <person name="Ma J."/>
        </authorList>
    </citation>
    <scope>NUCLEOTIDE SEQUENCE [LARGE SCALE GENOMIC DNA]</scope>
    <source>
        <strain evidence="3">KACC 11588</strain>
    </source>
</reference>
<dbReference type="Pfam" id="PF03432">
    <property type="entry name" value="Relaxase"/>
    <property type="match status" value="1"/>
</dbReference>